<dbReference type="SUPFAM" id="SSF48065">
    <property type="entry name" value="DBL homology domain (DH-domain)"/>
    <property type="match status" value="1"/>
</dbReference>
<proteinExistence type="predicted"/>
<dbReference type="PROSITE" id="PS50186">
    <property type="entry name" value="DEP"/>
    <property type="match status" value="1"/>
</dbReference>
<sequence length="646" mass="74812">MTEHGQTGMTPAEAVRSKYYFAQQYNHPIEDKIQVSQNERSQTTLYEPQTDQEPKIILDNNNEYRKNTNHIIRRNSSRLLLKLSKSTAPMRAKLSTLSPSKSQLDQLWASSSSTLSRPIRKSAESVHHLSLYRKNRSHPKNERSQSFSFDSHKTSTTVISCTYPALLSKVAESFKDSIVVGNRVKDSIMYHDVFDGKDAVDKLTSIIRTVDRDLAILIGRALDHQKYFHDVNYEHRLRDSDKELYQFKDMCNIPTPTKRKLRDGKKELKQDQKMTGLPNGVFTILTRCYSPTCAVGNICYSMSCPTNLKKELNSIVDGKLTLTRSISQNSLNTENKEDRLWLHTVPKSFSSALSSQERCRQENIFELIYTEQDFVNDLIYVEEYWISALKDNECIPVERREQFIRDLFWNISEVRETNQLLVQELLQYQSTHALIDQIGKVFLKHVDSFEPFVKYGEHQFIGKHVFETEKLLNPIFAKFVENVERLPESRKLELNGYLTKPTTRLGRYNLLLKEILKNTPKGHPDYETIPKVMEKIKNFLNKVNEKSGRTENRFSLQILHEKLSGATKNYPHKDELDLLADNRIIVLKGSLKKKVLNNVSESSDIQVYVLDHCVLITKSKSFDQVEKYKLYRKATNTASIATYLST</sequence>
<dbReference type="PANTHER" id="PTHR46572">
    <property type="entry name" value="RHO1 GDP-GTP EXCHANGE PROTEIN 1-RELATED"/>
    <property type="match status" value="1"/>
</dbReference>
<accession>A0A9P6X9K3</accession>
<dbReference type="SMART" id="SM00049">
    <property type="entry name" value="DEP"/>
    <property type="match status" value="1"/>
</dbReference>
<dbReference type="InterPro" id="IPR052233">
    <property type="entry name" value="Rho-type_GEFs"/>
</dbReference>
<dbReference type="EMBL" id="JAANQT010000769">
    <property type="protein sequence ID" value="KAG1308507.1"/>
    <property type="molecule type" value="Genomic_DNA"/>
</dbReference>
<dbReference type="GO" id="GO:0005085">
    <property type="term" value="F:guanyl-nucleotide exchange factor activity"/>
    <property type="evidence" value="ECO:0007669"/>
    <property type="project" value="InterPro"/>
</dbReference>
<dbReference type="PROSITE" id="PS50010">
    <property type="entry name" value="DH_2"/>
    <property type="match status" value="1"/>
</dbReference>
<keyword evidence="1" id="KW-0597">Phosphoprotein</keyword>
<dbReference type="InterPro" id="IPR041675">
    <property type="entry name" value="PH_5"/>
</dbReference>
<dbReference type="InterPro" id="IPR011993">
    <property type="entry name" value="PH-like_dom_sf"/>
</dbReference>
<dbReference type="Pfam" id="PF00621">
    <property type="entry name" value="RhoGEF"/>
    <property type="match status" value="1"/>
</dbReference>
<dbReference type="Gene3D" id="1.10.10.10">
    <property type="entry name" value="Winged helix-like DNA-binding domain superfamily/Winged helix DNA-binding domain"/>
    <property type="match status" value="1"/>
</dbReference>
<evidence type="ECO:0000259" key="3">
    <source>
        <dbReference type="PROSITE" id="PS50186"/>
    </source>
</evidence>
<dbReference type="InterPro" id="IPR000591">
    <property type="entry name" value="DEP_dom"/>
</dbReference>
<dbReference type="InterPro" id="IPR036390">
    <property type="entry name" value="WH_DNA-bd_sf"/>
</dbReference>
<dbReference type="Gene3D" id="2.30.29.30">
    <property type="entry name" value="Pleckstrin-homology domain (PH domain)/Phosphotyrosine-binding domain (PTB)"/>
    <property type="match status" value="1"/>
</dbReference>
<evidence type="ECO:0000313" key="5">
    <source>
        <dbReference type="Proteomes" id="UP000716291"/>
    </source>
</evidence>
<dbReference type="SUPFAM" id="SSF46785">
    <property type="entry name" value="Winged helix' DNA-binding domain"/>
    <property type="match status" value="1"/>
</dbReference>
<evidence type="ECO:0000313" key="4">
    <source>
        <dbReference type="EMBL" id="KAG1308507.1"/>
    </source>
</evidence>
<gene>
    <name evidence="4" type="ORF">G6F64_005989</name>
</gene>
<dbReference type="PANTHER" id="PTHR46572:SF2">
    <property type="entry name" value="RHO1 GDP-GTP EXCHANGE PROTEIN 1-RELATED"/>
    <property type="match status" value="1"/>
</dbReference>
<name>A0A9P6X9K3_RHIOR</name>
<dbReference type="AlphaFoldDB" id="A0A9P6X9K3"/>
<dbReference type="Gene3D" id="1.20.900.10">
    <property type="entry name" value="Dbl homology (DH) domain"/>
    <property type="match status" value="1"/>
</dbReference>
<dbReference type="Proteomes" id="UP000716291">
    <property type="component" value="Unassembled WGS sequence"/>
</dbReference>
<dbReference type="Pfam" id="PF15405">
    <property type="entry name" value="PH_5"/>
    <property type="match status" value="1"/>
</dbReference>
<dbReference type="InterPro" id="IPR036388">
    <property type="entry name" value="WH-like_DNA-bd_sf"/>
</dbReference>
<feature type="domain" description="DEP" evidence="3">
    <location>
        <begin position="174"/>
        <end position="249"/>
    </location>
</feature>
<feature type="domain" description="DH" evidence="2">
    <location>
        <begin position="359"/>
        <end position="546"/>
    </location>
</feature>
<evidence type="ECO:0008006" key="6">
    <source>
        <dbReference type="Google" id="ProtNLM"/>
    </source>
</evidence>
<evidence type="ECO:0000256" key="1">
    <source>
        <dbReference type="ARBA" id="ARBA00022553"/>
    </source>
</evidence>
<dbReference type="InterPro" id="IPR035899">
    <property type="entry name" value="DBL_dom_sf"/>
</dbReference>
<dbReference type="CDD" id="cd00160">
    <property type="entry name" value="RhoGEF"/>
    <property type="match status" value="1"/>
</dbReference>
<evidence type="ECO:0000259" key="2">
    <source>
        <dbReference type="PROSITE" id="PS50010"/>
    </source>
</evidence>
<reference evidence="4" key="1">
    <citation type="journal article" date="2020" name="Microb. Genom.">
        <title>Genetic diversity of clinical and environmental Mucorales isolates obtained from an investigation of mucormycosis cases among solid organ transplant recipients.</title>
        <authorList>
            <person name="Nguyen M.H."/>
            <person name="Kaul D."/>
            <person name="Muto C."/>
            <person name="Cheng S.J."/>
            <person name="Richter R.A."/>
            <person name="Bruno V.M."/>
            <person name="Liu G."/>
            <person name="Beyhan S."/>
            <person name="Sundermann A.J."/>
            <person name="Mounaud S."/>
            <person name="Pasculle A.W."/>
            <person name="Nierman W.C."/>
            <person name="Driscoll E."/>
            <person name="Cumbie R."/>
            <person name="Clancy C.J."/>
            <person name="Dupont C.L."/>
        </authorList>
    </citation>
    <scope>NUCLEOTIDE SEQUENCE</scope>
    <source>
        <strain evidence="4">GL11</strain>
    </source>
</reference>
<dbReference type="InterPro" id="IPR000219">
    <property type="entry name" value="DH_dom"/>
</dbReference>
<dbReference type="SMART" id="SM00325">
    <property type="entry name" value="RhoGEF"/>
    <property type="match status" value="1"/>
</dbReference>
<dbReference type="Pfam" id="PF00610">
    <property type="entry name" value="DEP"/>
    <property type="match status" value="1"/>
</dbReference>
<organism evidence="4 5">
    <name type="scientific">Rhizopus oryzae</name>
    <name type="common">Mucormycosis agent</name>
    <name type="synonym">Rhizopus arrhizus var. delemar</name>
    <dbReference type="NCBI Taxonomy" id="64495"/>
    <lineage>
        <taxon>Eukaryota</taxon>
        <taxon>Fungi</taxon>
        <taxon>Fungi incertae sedis</taxon>
        <taxon>Mucoromycota</taxon>
        <taxon>Mucoromycotina</taxon>
        <taxon>Mucoromycetes</taxon>
        <taxon>Mucorales</taxon>
        <taxon>Mucorineae</taxon>
        <taxon>Rhizopodaceae</taxon>
        <taxon>Rhizopus</taxon>
    </lineage>
</organism>
<keyword evidence="5" id="KW-1185">Reference proteome</keyword>
<dbReference type="GO" id="GO:0035556">
    <property type="term" value="P:intracellular signal transduction"/>
    <property type="evidence" value="ECO:0007669"/>
    <property type="project" value="InterPro"/>
</dbReference>
<protein>
    <recommendedName>
        <fullName evidence="6">DH domain-containing protein</fullName>
    </recommendedName>
</protein>
<comment type="caution">
    <text evidence="4">The sequence shown here is derived from an EMBL/GenBank/DDBJ whole genome shotgun (WGS) entry which is preliminary data.</text>
</comment>